<feature type="domain" description="BFD-like [2Fe-2S]-binding" evidence="13">
    <location>
        <begin position="425"/>
        <end position="473"/>
    </location>
</feature>
<dbReference type="InterPro" id="IPR036188">
    <property type="entry name" value="FAD/NAD-bd_sf"/>
</dbReference>
<feature type="domain" description="NADH-rubredoxin oxidoreductase C-terminal" evidence="15">
    <location>
        <begin position="321"/>
        <end position="385"/>
    </location>
</feature>
<gene>
    <name evidence="16" type="ORF">IDM40_12280</name>
</gene>
<protein>
    <submittedName>
        <fullName evidence="16">NAD(P)/FAD-dependent oxidoreductase</fullName>
    </submittedName>
</protein>
<comment type="cofactor">
    <cofactor evidence="2">
        <name>[4Fe-4S] cluster</name>
        <dbReference type="ChEBI" id="CHEBI:49883"/>
    </cofactor>
</comment>
<dbReference type="SUPFAM" id="SSF51905">
    <property type="entry name" value="FAD/NAD(P)-binding domain"/>
    <property type="match status" value="1"/>
</dbReference>
<dbReference type="Pfam" id="PF18267">
    <property type="entry name" value="Rubredoxin_C"/>
    <property type="match status" value="1"/>
</dbReference>
<dbReference type="PANTHER" id="PTHR43809">
    <property type="entry name" value="NITRITE REDUCTASE (NADH) LARGE SUBUNIT"/>
    <property type="match status" value="1"/>
</dbReference>
<name>A0ABR9P6N0_9ACTN</name>
<dbReference type="Gene3D" id="3.50.50.60">
    <property type="entry name" value="FAD/NAD(P)-binding domain"/>
    <property type="match status" value="2"/>
</dbReference>
<proteinExistence type="inferred from homology"/>
<evidence type="ECO:0000256" key="10">
    <source>
        <dbReference type="ARBA" id="ARBA00023002"/>
    </source>
</evidence>
<evidence type="ECO:0000256" key="6">
    <source>
        <dbReference type="ARBA" id="ARBA00022617"/>
    </source>
</evidence>
<keyword evidence="11" id="KW-0408">Iron</keyword>
<dbReference type="Gene3D" id="3.30.390.30">
    <property type="match status" value="1"/>
</dbReference>
<dbReference type="Pfam" id="PF07992">
    <property type="entry name" value="Pyr_redox_2"/>
    <property type="match status" value="1"/>
</dbReference>
<evidence type="ECO:0000256" key="8">
    <source>
        <dbReference type="ARBA" id="ARBA00022723"/>
    </source>
</evidence>
<keyword evidence="17" id="KW-1185">Reference proteome</keyword>
<evidence type="ECO:0000259" key="13">
    <source>
        <dbReference type="Pfam" id="PF04324"/>
    </source>
</evidence>
<evidence type="ECO:0000313" key="16">
    <source>
        <dbReference type="EMBL" id="MBE2999477.1"/>
    </source>
</evidence>
<comment type="pathway">
    <text evidence="4">Nitrogen metabolism; nitrate reduction (assimilation).</text>
</comment>
<keyword evidence="12" id="KW-0411">Iron-sulfur</keyword>
<evidence type="ECO:0000256" key="11">
    <source>
        <dbReference type="ARBA" id="ARBA00023004"/>
    </source>
</evidence>
<feature type="domain" description="FAD/NAD(P)-binding" evidence="14">
    <location>
        <begin position="7"/>
        <end position="286"/>
    </location>
</feature>
<evidence type="ECO:0000256" key="12">
    <source>
        <dbReference type="ARBA" id="ARBA00023014"/>
    </source>
</evidence>
<dbReference type="RefSeq" id="WP_193122104.1">
    <property type="nucleotide sequence ID" value="NZ_JADBGI010000009.1"/>
</dbReference>
<dbReference type="InterPro" id="IPR052034">
    <property type="entry name" value="NasD-like"/>
</dbReference>
<comment type="caution">
    <text evidence="16">The sequence shown here is derived from an EMBL/GenBank/DDBJ whole genome shotgun (WGS) entry which is preliminary data.</text>
</comment>
<keyword evidence="8" id="KW-0479">Metal-binding</keyword>
<evidence type="ECO:0000256" key="9">
    <source>
        <dbReference type="ARBA" id="ARBA00022827"/>
    </source>
</evidence>
<organism evidence="16 17">
    <name type="scientific">Nocardiopsis coralli</name>
    <dbReference type="NCBI Taxonomy" id="2772213"/>
    <lineage>
        <taxon>Bacteria</taxon>
        <taxon>Bacillati</taxon>
        <taxon>Actinomycetota</taxon>
        <taxon>Actinomycetes</taxon>
        <taxon>Streptosporangiales</taxon>
        <taxon>Nocardiopsidaceae</taxon>
        <taxon>Nocardiopsis</taxon>
    </lineage>
</organism>
<dbReference type="PANTHER" id="PTHR43809:SF1">
    <property type="entry name" value="NITRITE REDUCTASE (NADH) LARGE SUBUNIT"/>
    <property type="match status" value="1"/>
</dbReference>
<dbReference type="InterPro" id="IPR041575">
    <property type="entry name" value="Rubredoxin_C"/>
</dbReference>
<dbReference type="Pfam" id="PF04324">
    <property type="entry name" value="Fer2_BFD"/>
    <property type="match status" value="1"/>
</dbReference>
<keyword evidence="9" id="KW-0274">FAD</keyword>
<evidence type="ECO:0000256" key="3">
    <source>
        <dbReference type="ARBA" id="ARBA00001974"/>
    </source>
</evidence>
<sequence length="481" mass="50531">MTSRPRHIALVGHGMVGSRFTEEITRLDPDGTRVHLTAVGTEPGPAYNRILLPHVLAGHHTDHTIALPHTPADHVHIRTDTTATHLDPLARTLTLDEGTHLHYDELVLATGAHAHLPPVPGLRESDGTPGPGVSALRQAADCHRITSLLEPGAPAVVLGGGVLGLETARGLAQAGIRVHLVESSPWIMRRQIDRGAARILTRLYTDLGVQVHTWRVAARWIPGTGLELDDGHVLAADACIVTAGVAPTTDLAQQAGLATDHGIVVDDHLATSHPRVHAIGDCARHPGAPAGLVAPGWEQAAVLARRLTGTDPGATYTGTRPVTRLKATGIDLTAFGQVDTDPDHPDPDAGDTVTVTDPRTGRYGALTVTGDRIRGAVLLGFPEAAATLAQMYETGAPPPQDLLALLQGLPSALGHSQEEPEQDPLVCRCNAVHRSTIEDALDQGATDRDAVAARTRATTGCGGCTRQVQDLIDARPAPAAR</sequence>
<dbReference type="InterPro" id="IPR016156">
    <property type="entry name" value="FAD/NAD-linked_Rdtase_dimer_sf"/>
</dbReference>
<comment type="cofactor">
    <cofactor evidence="1">
        <name>siroheme</name>
        <dbReference type="ChEBI" id="CHEBI:60052"/>
    </cofactor>
</comment>
<dbReference type="InterPro" id="IPR041854">
    <property type="entry name" value="BFD-like_2Fe2S-bd_dom_sf"/>
</dbReference>
<dbReference type="InterPro" id="IPR023753">
    <property type="entry name" value="FAD/NAD-binding_dom"/>
</dbReference>
<evidence type="ECO:0000256" key="4">
    <source>
        <dbReference type="ARBA" id="ARBA00005096"/>
    </source>
</evidence>
<accession>A0ABR9P6N0</accession>
<dbReference type="InterPro" id="IPR007419">
    <property type="entry name" value="BFD-like_2Fe2S-bd_dom"/>
</dbReference>
<comment type="cofactor">
    <cofactor evidence="3">
        <name>FAD</name>
        <dbReference type="ChEBI" id="CHEBI:57692"/>
    </cofactor>
</comment>
<reference evidence="16 17" key="1">
    <citation type="submission" date="2020-09" db="EMBL/GenBank/DDBJ databases">
        <title>Diversity and distribution of actinomycetes associated with coral in the coast of Hainan.</title>
        <authorList>
            <person name="Li F."/>
        </authorList>
    </citation>
    <scope>NUCLEOTIDE SEQUENCE [LARGE SCALE GENOMIC DNA]</scope>
    <source>
        <strain evidence="16 17">HNM0947</strain>
    </source>
</reference>
<keyword evidence="10" id="KW-0560">Oxidoreductase</keyword>
<evidence type="ECO:0000256" key="7">
    <source>
        <dbReference type="ARBA" id="ARBA00022630"/>
    </source>
</evidence>
<evidence type="ECO:0000256" key="1">
    <source>
        <dbReference type="ARBA" id="ARBA00001929"/>
    </source>
</evidence>
<keyword evidence="7" id="KW-0285">Flavoprotein</keyword>
<evidence type="ECO:0000256" key="2">
    <source>
        <dbReference type="ARBA" id="ARBA00001966"/>
    </source>
</evidence>
<evidence type="ECO:0000313" key="17">
    <source>
        <dbReference type="Proteomes" id="UP000806528"/>
    </source>
</evidence>
<keyword evidence="6" id="KW-0349">Heme</keyword>
<dbReference type="PRINTS" id="PR00368">
    <property type="entry name" value="FADPNR"/>
</dbReference>
<comment type="similarity">
    <text evidence="5">Belongs to the nitrite and sulfite reductase 4Fe-4S domain family.</text>
</comment>
<evidence type="ECO:0000259" key="14">
    <source>
        <dbReference type="Pfam" id="PF07992"/>
    </source>
</evidence>
<evidence type="ECO:0000256" key="5">
    <source>
        <dbReference type="ARBA" id="ARBA00010429"/>
    </source>
</evidence>
<dbReference type="Proteomes" id="UP000806528">
    <property type="component" value="Unassembled WGS sequence"/>
</dbReference>
<evidence type="ECO:0000259" key="15">
    <source>
        <dbReference type="Pfam" id="PF18267"/>
    </source>
</evidence>
<dbReference type="Gene3D" id="1.10.10.1100">
    <property type="entry name" value="BFD-like [2Fe-2S]-binding domain"/>
    <property type="match status" value="1"/>
</dbReference>
<dbReference type="EMBL" id="JADBGI010000009">
    <property type="protein sequence ID" value="MBE2999477.1"/>
    <property type="molecule type" value="Genomic_DNA"/>
</dbReference>